<reference evidence="2" key="2">
    <citation type="submission" date="2023-06" db="EMBL/GenBank/DDBJ databases">
        <authorList>
            <consortium name="Lawrence Berkeley National Laboratory"/>
            <person name="Haridas S."/>
            <person name="Hensen N."/>
            <person name="Bonometti L."/>
            <person name="Westerberg I."/>
            <person name="Brannstrom I.O."/>
            <person name="Guillou S."/>
            <person name="Cros-Aarteil S."/>
            <person name="Calhoun S."/>
            <person name="Kuo A."/>
            <person name="Mondo S."/>
            <person name="Pangilinan J."/>
            <person name="Riley R."/>
            <person name="Labutti K."/>
            <person name="Andreopoulos B."/>
            <person name="Lipzen A."/>
            <person name="Chen C."/>
            <person name="Yanf M."/>
            <person name="Daum C."/>
            <person name="Ng V."/>
            <person name="Clum A."/>
            <person name="Steindorff A."/>
            <person name="Ohm R."/>
            <person name="Martin F."/>
            <person name="Silar P."/>
            <person name="Natvig D."/>
            <person name="Lalanne C."/>
            <person name="Gautier V."/>
            <person name="Ament-Velasquez S.L."/>
            <person name="Kruys A."/>
            <person name="Hutchinson M.I."/>
            <person name="Powell A.J."/>
            <person name="Barry K."/>
            <person name="Miller A.N."/>
            <person name="Grigoriev I.V."/>
            <person name="Debuchy R."/>
            <person name="Gladieux P."/>
            <person name="Thoren M.H."/>
            <person name="Johannesson H."/>
        </authorList>
    </citation>
    <scope>NUCLEOTIDE SEQUENCE</scope>
    <source>
        <strain evidence="2">CBS 118394</strain>
    </source>
</reference>
<dbReference type="AlphaFoldDB" id="A0AAE0IU57"/>
<accession>A0AAE0IU57</accession>
<reference evidence="2" key="1">
    <citation type="journal article" date="2023" name="Mol. Phylogenet. Evol.">
        <title>Genome-scale phylogeny and comparative genomics of the fungal order Sordariales.</title>
        <authorList>
            <person name="Hensen N."/>
            <person name="Bonometti L."/>
            <person name="Westerberg I."/>
            <person name="Brannstrom I.O."/>
            <person name="Guillou S."/>
            <person name="Cros-Aarteil S."/>
            <person name="Calhoun S."/>
            <person name="Haridas S."/>
            <person name="Kuo A."/>
            <person name="Mondo S."/>
            <person name="Pangilinan J."/>
            <person name="Riley R."/>
            <person name="LaButti K."/>
            <person name="Andreopoulos B."/>
            <person name="Lipzen A."/>
            <person name="Chen C."/>
            <person name="Yan M."/>
            <person name="Daum C."/>
            <person name="Ng V."/>
            <person name="Clum A."/>
            <person name="Steindorff A."/>
            <person name="Ohm R.A."/>
            <person name="Martin F."/>
            <person name="Silar P."/>
            <person name="Natvig D.O."/>
            <person name="Lalanne C."/>
            <person name="Gautier V."/>
            <person name="Ament-Velasquez S.L."/>
            <person name="Kruys A."/>
            <person name="Hutchinson M.I."/>
            <person name="Powell A.J."/>
            <person name="Barry K."/>
            <person name="Miller A.N."/>
            <person name="Grigoriev I.V."/>
            <person name="Debuchy R."/>
            <person name="Gladieux P."/>
            <person name="Hiltunen Thoren M."/>
            <person name="Johannesson H."/>
        </authorList>
    </citation>
    <scope>NUCLEOTIDE SEQUENCE</scope>
    <source>
        <strain evidence="2">CBS 118394</strain>
    </source>
</reference>
<feature type="region of interest" description="Disordered" evidence="1">
    <location>
        <begin position="488"/>
        <end position="534"/>
    </location>
</feature>
<evidence type="ECO:0000256" key="1">
    <source>
        <dbReference type="SAM" id="MobiDB-lite"/>
    </source>
</evidence>
<feature type="region of interest" description="Disordered" evidence="1">
    <location>
        <begin position="555"/>
        <end position="593"/>
    </location>
</feature>
<feature type="region of interest" description="Disordered" evidence="1">
    <location>
        <begin position="198"/>
        <end position="249"/>
    </location>
</feature>
<feature type="compositionally biased region" description="Polar residues" evidence="1">
    <location>
        <begin position="450"/>
        <end position="460"/>
    </location>
</feature>
<evidence type="ECO:0000313" key="2">
    <source>
        <dbReference type="EMBL" id="KAK3331015.1"/>
    </source>
</evidence>
<dbReference type="Proteomes" id="UP001283341">
    <property type="component" value="Unassembled WGS sequence"/>
</dbReference>
<dbReference type="EMBL" id="JAUEDM010000001">
    <property type="protein sequence ID" value="KAK3331015.1"/>
    <property type="molecule type" value="Genomic_DNA"/>
</dbReference>
<feature type="compositionally biased region" description="Acidic residues" evidence="1">
    <location>
        <begin position="902"/>
        <end position="914"/>
    </location>
</feature>
<feature type="region of interest" description="Disordered" evidence="1">
    <location>
        <begin position="26"/>
        <end position="49"/>
    </location>
</feature>
<proteinExistence type="predicted"/>
<comment type="caution">
    <text evidence="2">The sequence shown here is derived from an EMBL/GenBank/DDBJ whole genome shotgun (WGS) entry which is preliminary data.</text>
</comment>
<feature type="compositionally biased region" description="Basic and acidic residues" evidence="1">
    <location>
        <begin position="577"/>
        <end position="593"/>
    </location>
</feature>
<protein>
    <submittedName>
        <fullName evidence="2">Uncharacterized protein</fullName>
    </submittedName>
</protein>
<feature type="region of interest" description="Disordered" evidence="1">
    <location>
        <begin position="384"/>
        <end position="467"/>
    </location>
</feature>
<feature type="compositionally biased region" description="Low complexity" evidence="1">
    <location>
        <begin position="563"/>
        <end position="576"/>
    </location>
</feature>
<feature type="region of interest" description="Disordered" evidence="1">
    <location>
        <begin position="893"/>
        <end position="967"/>
    </location>
</feature>
<organism evidence="2 3">
    <name type="scientific">Apodospora peruviana</name>
    <dbReference type="NCBI Taxonomy" id="516989"/>
    <lineage>
        <taxon>Eukaryota</taxon>
        <taxon>Fungi</taxon>
        <taxon>Dikarya</taxon>
        <taxon>Ascomycota</taxon>
        <taxon>Pezizomycotina</taxon>
        <taxon>Sordariomycetes</taxon>
        <taxon>Sordariomycetidae</taxon>
        <taxon>Sordariales</taxon>
        <taxon>Lasiosphaeriaceae</taxon>
        <taxon>Apodospora</taxon>
    </lineage>
</organism>
<evidence type="ECO:0000313" key="3">
    <source>
        <dbReference type="Proteomes" id="UP001283341"/>
    </source>
</evidence>
<sequence length="1027" mass="111339">MSLQDSSDDAILVEHETSVIVVEHGDDRPQIHSPSATTEFPESADDEAADGHMQQYNRPKTFRKLSNASSIISEIFHHSDTCEDRIRRKIKKANERDNAKDLIEFLRTTSPPPQNYMSVAYNMGEKREKKKRIPIWAICERLRARKGKKVAAKNAQPTTPPPALLMLPDSAVAGRTIGGHRYIAISIPVEHAHLGQQKEVAVVSRMRESQSHRSGHPSLPPASEDTGDSSESQLTSKPEPARQPSAADPLVGLHSATPAITSPKLTTLDEGFDEFSDFSVKDVGRHCPDERTASTVGYGTMDLQQTSGKGVLLKRRRSCWSWPAVSSHNSTREPVRANIHTYPAPPRLSSFRTRIGAAYDLGRGQSAFMFPDIEKALTSEMKAHRKSRPPKTPHLEHIGEESVTGPRMYDENDGVSGDTGGQPTQSLTADLPPVSRLPHGVDHLYHSPDTAGTSSRSTTTPEKEEALKFTPVMTVADVKPSLSMESIRGEEDDGDLTPRASVLQPALVPPDADTDTGGSREGRDSIATPPLGSLSIKRDRSLELLLARHPHLRNVTAPVRVQSPSRSSTDRSLISSPHEEMGRAVPRSDSHRELAQRYQELRETRDKDMSTLLDRLEQLEGKSDWWLNAVAPMVGNMTRSLSTRGGVYHDKDSLPELVATRPSFPCGRRAAADFAIASTAATTPLSITATASSTGNTDYLSCLSVSGSDPGPGSSFDSPPAMLSSGMAGNEQIGGRLGLFCQQQSNSFESVDSYGNGQQPHFCQGGGCYGFGPSVAGGGRCNFSYGCTGSRRGSFNSNRSSVYENNNMKMESLTWDDNIRRLDGDGSDPLAAALAASTTTTGHGMGVAVDRLPSRHGFLVDEFGFETSGPGLPLLNVTTPVVDCRDAVQRRQPLAIHNEKEEVVEEEDDDDVGGEGDITTSYTADDGAVPCTGPDWLRSDSISLGEGEEESANNGNDDGYGSDEHRETEWDTLEPLMRGLMETTRLDLGFGRTIGSSLMDLASREGIERQASESCVNGRNAMVAELE</sequence>
<gene>
    <name evidence="2" type="ORF">B0H66DRAFT_85166</name>
</gene>
<keyword evidence="3" id="KW-1185">Reference proteome</keyword>
<name>A0AAE0IU57_9PEZI</name>